<sequence length="135" mass="15113">MWNGNEWVIQNSKDISLVIKDASGNRRKIHVGLDWIQQNDEMMYHLDIMVAHVSTKDDLDQVPLSKHACLDVFQDDLGASATEKATMKLLQGAKSVGQTEELSRLLTRQPLTEENCVVASAEVNKCLLMLCDDCP</sequence>
<evidence type="ECO:0000313" key="2">
    <source>
        <dbReference type="Proteomes" id="UP000054047"/>
    </source>
</evidence>
<accession>A0A0C2CLU3</accession>
<name>A0A0C2CLU3_9BILA</name>
<dbReference type="EMBL" id="KN734238">
    <property type="protein sequence ID" value="KIH57558.1"/>
    <property type="molecule type" value="Genomic_DNA"/>
</dbReference>
<proteinExistence type="predicted"/>
<gene>
    <name evidence="1" type="ORF">ANCDUO_12250</name>
</gene>
<dbReference type="AlphaFoldDB" id="A0A0C2CLU3"/>
<reference evidence="1 2" key="1">
    <citation type="submission" date="2013-12" db="EMBL/GenBank/DDBJ databases">
        <title>Draft genome of the parsitic nematode Ancylostoma duodenale.</title>
        <authorList>
            <person name="Mitreva M."/>
        </authorList>
    </citation>
    <scope>NUCLEOTIDE SEQUENCE [LARGE SCALE GENOMIC DNA]</scope>
    <source>
        <strain evidence="1 2">Zhejiang</strain>
    </source>
</reference>
<keyword evidence="2" id="KW-1185">Reference proteome</keyword>
<dbReference type="Proteomes" id="UP000054047">
    <property type="component" value="Unassembled WGS sequence"/>
</dbReference>
<organism evidence="1 2">
    <name type="scientific">Ancylostoma duodenale</name>
    <dbReference type="NCBI Taxonomy" id="51022"/>
    <lineage>
        <taxon>Eukaryota</taxon>
        <taxon>Metazoa</taxon>
        <taxon>Ecdysozoa</taxon>
        <taxon>Nematoda</taxon>
        <taxon>Chromadorea</taxon>
        <taxon>Rhabditida</taxon>
        <taxon>Rhabditina</taxon>
        <taxon>Rhabditomorpha</taxon>
        <taxon>Strongyloidea</taxon>
        <taxon>Ancylostomatidae</taxon>
        <taxon>Ancylostomatinae</taxon>
        <taxon>Ancylostoma</taxon>
    </lineage>
</organism>
<protein>
    <submittedName>
        <fullName evidence="1">Uncharacterized protein</fullName>
    </submittedName>
</protein>
<evidence type="ECO:0000313" key="1">
    <source>
        <dbReference type="EMBL" id="KIH57558.1"/>
    </source>
</evidence>